<dbReference type="InterPro" id="IPR017260">
    <property type="entry name" value="UCP037673"/>
</dbReference>
<proteinExistence type="predicted"/>
<sequence>MLLSHPDRQALKALDDQLSNRFINLDPAGYFVIYLDREAGLICADHYSNAINEKGLATDPETGEVLACKGNLKREPTAKFRGRTAKELGKLITEDTQPCPLSYLDHALYLGREFQRAEACLLSGKEYIQD</sequence>
<gene>
    <name evidence="2" type="ORF">DOP62_12195</name>
</gene>
<dbReference type="RefSeq" id="WP_208674125.1">
    <property type="nucleotide sequence ID" value="NZ_CP030139.2"/>
</dbReference>
<dbReference type="InterPro" id="IPR025595">
    <property type="entry name" value="PterinBD-DUF4346"/>
</dbReference>
<evidence type="ECO:0000313" key="2">
    <source>
        <dbReference type="EMBL" id="AZB73367.1"/>
    </source>
</evidence>
<feature type="domain" description="DUF4346" evidence="1">
    <location>
        <begin position="25"/>
        <end position="130"/>
    </location>
</feature>
<name>A0AAN1UV72_SYNEL</name>
<organism evidence="2 3">
    <name type="scientific">Synechococcus elongatus PCC 11801</name>
    <dbReference type="NCBI Taxonomy" id="2219813"/>
    <lineage>
        <taxon>Bacteria</taxon>
        <taxon>Bacillati</taxon>
        <taxon>Cyanobacteriota</taxon>
        <taxon>Cyanophyceae</taxon>
        <taxon>Synechococcales</taxon>
        <taxon>Synechococcaceae</taxon>
        <taxon>Synechococcus</taxon>
    </lineage>
</organism>
<evidence type="ECO:0000313" key="3">
    <source>
        <dbReference type="Proteomes" id="UP000267249"/>
    </source>
</evidence>
<dbReference type="Proteomes" id="UP000267249">
    <property type="component" value="Chromosome"/>
</dbReference>
<dbReference type="AlphaFoldDB" id="A0AAN1UV72"/>
<accession>A0AAN1UV72</accession>
<dbReference type="Pfam" id="PF14251">
    <property type="entry name" value="PterinBD-DUF4346"/>
    <property type="match status" value="1"/>
</dbReference>
<dbReference type="EMBL" id="CP030139">
    <property type="protein sequence ID" value="AZB73367.1"/>
    <property type="molecule type" value="Genomic_DNA"/>
</dbReference>
<dbReference type="PIRSF" id="PIRSF037673">
    <property type="entry name" value="UCP037673"/>
    <property type="match status" value="1"/>
</dbReference>
<reference evidence="2 3" key="1">
    <citation type="journal article" date="2018" name="Sci. Rep.">
        <title>Genome Features and Biochemical Characteristics of a Robust, Fast Growing and Naturally Transformable Cyanobacterium Synechococcus elongatus PCC 11801 Isolated from India.</title>
        <authorList>
            <person name="Jaiswal D."/>
            <person name="Sengupta A."/>
            <person name="Sohoni S."/>
            <person name="Sengupta S."/>
            <person name="Phadnavis A.G."/>
            <person name="Pakrasi H.B."/>
            <person name="Wangikar P.P."/>
        </authorList>
    </citation>
    <scope>NUCLEOTIDE SEQUENCE [LARGE SCALE GENOMIC DNA]</scope>
    <source>
        <strain evidence="2 3">PCC 11801</strain>
    </source>
</reference>
<protein>
    <submittedName>
        <fullName evidence="2">DUF4346 domain-containing protein</fullName>
    </submittedName>
</protein>
<evidence type="ECO:0000259" key="1">
    <source>
        <dbReference type="Pfam" id="PF14251"/>
    </source>
</evidence>